<dbReference type="PANTHER" id="PTHR42715">
    <property type="entry name" value="BETA-GLUCOSIDASE"/>
    <property type="match status" value="1"/>
</dbReference>
<dbReference type="Gene3D" id="3.20.20.300">
    <property type="entry name" value="Glycoside hydrolase, family 3, N-terminal domain"/>
    <property type="match status" value="1"/>
</dbReference>
<dbReference type="Gene3D" id="2.60.40.10">
    <property type="entry name" value="Immunoglobulins"/>
    <property type="match status" value="1"/>
</dbReference>
<keyword evidence="10" id="KW-1185">Reference proteome</keyword>
<dbReference type="PROSITE" id="PS00775">
    <property type="entry name" value="GLYCOSYL_HYDROL_F3"/>
    <property type="match status" value="1"/>
</dbReference>
<evidence type="ECO:0000256" key="2">
    <source>
        <dbReference type="ARBA" id="ARBA00022801"/>
    </source>
</evidence>
<keyword evidence="3" id="KW-0119">Carbohydrate metabolism</keyword>
<dbReference type="AlphaFoldDB" id="A0A964XJT6"/>
<dbReference type="SMART" id="SM01217">
    <property type="entry name" value="Fn3_like"/>
    <property type="match status" value="1"/>
</dbReference>
<keyword evidence="6" id="KW-0326">Glycosidase</keyword>
<dbReference type="InterPro" id="IPR017853">
    <property type="entry name" value="GH"/>
</dbReference>
<dbReference type="RefSeq" id="WP_161693368.1">
    <property type="nucleotide sequence ID" value="NZ_JAAAHS010000010.1"/>
</dbReference>
<dbReference type="GO" id="GO:0008422">
    <property type="term" value="F:beta-glucosidase activity"/>
    <property type="evidence" value="ECO:0007669"/>
    <property type="project" value="UniProtKB-ARBA"/>
</dbReference>
<evidence type="ECO:0000256" key="4">
    <source>
        <dbReference type="ARBA" id="ARBA00058905"/>
    </source>
</evidence>
<proteinExistence type="inferred from homology"/>
<dbReference type="EMBL" id="JAAAHS010000010">
    <property type="protein sequence ID" value="NBE50376.1"/>
    <property type="molecule type" value="Genomic_DNA"/>
</dbReference>
<dbReference type="Pfam" id="PF14310">
    <property type="entry name" value="Fn3-like"/>
    <property type="match status" value="1"/>
</dbReference>
<gene>
    <name evidence="9" type="ORF">GUY60_02805</name>
</gene>
<evidence type="ECO:0000313" key="10">
    <source>
        <dbReference type="Proteomes" id="UP000598297"/>
    </source>
</evidence>
<feature type="domain" description="Fibronectin type III-like" evidence="8">
    <location>
        <begin position="598"/>
        <end position="668"/>
    </location>
</feature>
<comment type="function">
    <text evidence="4">Catalyzes the hydrolysis of a non-reducing terminal alpha-L-arabinopyranosidic linkage in ginsenoside Rb2 (alpha-L-arabinopyranosyl-(1-&gt;6)-alpha-D-glucopyranosyl) to release alpha-D-glucopyranosyl (Rd). It is not able to hydrolyze alpha-L-arabinofuranosyl-(1-&gt;6)-alpha-D-glucopyranosyl (Rc).</text>
</comment>
<dbReference type="GO" id="GO:0005975">
    <property type="term" value="P:carbohydrate metabolic process"/>
    <property type="evidence" value="ECO:0007669"/>
    <property type="project" value="InterPro"/>
</dbReference>
<dbReference type="InterPro" id="IPR019800">
    <property type="entry name" value="Glyco_hydro_3_AS"/>
</dbReference>
<dbReference type="InterPro" id="IPR036962">
    <property type="entry name" value="Glyco_hydro_3_N_sf"/>
</dbReference>
<evidence type="ECO:0000256" key="1">
    <source>
        <dbReference type="ARBA" id="ARBA00005336"/>
    </source>
</evidence>
<reference evidence="9" key="1">
    <citation type="submission" date="2020-01" db="EMBL/GenBank/DDBJ databases">
        <title>Whole-genome analyses of novel actinobacteria.</title>
        <authorList>
            <person name="Sahin N."/>
        </authorList>
    </citation>
    <scope>NUCLEOTIDE SEQUENCE</scope>
    <source>
        <strain evidence="9">YC537</strain>
    </source>
</reference>
<protein>
    <recommendedName>
        <fullName evidence="5">Exo-alpha-(1-&gt;6)-L-arabinopyranosidase</fullName>
    </recommendedName>
</protein>
<feature type="compositionally biased region" description="Gly residues" evidence="7">
    <location>
        <begin position="769"/>
        <end position="778"/>
    </location>
</feature>
<dbReference type="InterPro" id="IPR002772">
    <property type="entry name" value="Glyco_hydro_3_C"/>
</dbReference>
<dbReference type="FunFam" id="2.60.40.10:FF:000495">
    <property type="entry name" value="Periplasmic beta-glucosidase"/>
    <property type="match status" value="1"/>
</dbReference>
<dbReference type="OrthoDB" id="9803863at2"/>
<dbReference type="Proteomes" id="UP000598297">
    <property type="component" value="Unassembled WGS sequence"/>
</dbReference>
<dbReference type="Pfam" id="PF01915">
    <property type="entry name" value="Glyco_hydro_3_C"/>
    <property type="match status" value="1"/>
</dbReference>
<name>A0A964XJT6_9ACTN</name>
<accession>A0A964XJT6</accession>
<dbReference type="SUPFAM" id="SSF52279">
    <property type="entry name" value="Beta-D-glucan exohydrolase, C-terminal domain"/>
    <property type="match status" value="1"/>
</dbReference>
<evidence type="ECO:0000313" key="9">
    <source>
        <dbReference type="EMBL" id="NBE50376.1"/>
    </source>
</evidence>
<dbReference type="InterPro" id="IPR013783">
    <property type="entry name" value="Ig-like_fold"/>
</dbReference>
<dbReference type="Pfam" id="PF00933">
    <property type="entry name" value="Glyco_hydro_3"/>
    <property type="match status" value="1"/>
</dbReference>
<dbReference type="SUPFAM" id="SSF51445">
    <property type="entry name" value="(Trans)glycosidases"/>
    <property type="match status" value="1"/>
</dbReference>
<dbReference type="Gene3D" id="3.40.50.1700">
    <property type="entry name" value="Glycoside hydrolase family 3 C-terminal domain"/>
    <property type="match status" value="1"/>
</dbReference>
<dbReference type="PRINTS" id="PR00133">
    <property type="entry name" value="GLHYDRLASE3"/>
</dbReference>
<evidence type="ECO:0000256" key="3">
    <source>
        <dbReference type="ARBA" id="ARBA00023277"/>
    </source>
</evidence>
<feature type="region of interest" description="Disordered" evidence="7">
    <location>
        <begin position="762"/>
        <end position="785"/>
    </location>
</feature>
<evidence type="ECO:0000259" key="8">
    <source>
        <dbReference type="SMART" id="SM01217"/>
    </source>
</evidence>
<dbReference type="InterPro" id="IPR001764">
    <property type="entry name" value="Glyco_hydro_3_N"/>
</dbReference>
<sequence>MNNPNQSTETPAETVARLSLAEKAGLTTGAGWWHSTSLPDAGIPEFRLSDGPHGLRLQNDTRVDHLGINGSAPATCFPPAVTLACTWDADLAGRVGDALARECLAHGVHVLLGPGVNIKRSPLCGRNFEYFSEDPLLSGVLGAAWVNGLQARGVGASVKHFAANNQETGRMSVSADIDVRALREIYLPAFRRVVTEAAPWTVMCSYNRVNGVHASENPWLLTDLLRGEWGYDGVVVSDWGAVVDRARALAAGLDLEMPSSSGVGPARAVAAVESGELPEEAVDRSAARVVALARKAAAHARPDAAFDPAAHHDLAREVATRGAVLLKNDGLKNDGALLPLDPAAPQRIAVIGEFARTPRYQGEGSSRVTPTRLDSALDSVIEAAPAADITFAPGFPVDAPDADADALHEEAVRTAAGADVAVLFLGLPPSFESEGYDREHIELPAEQTRLLAAVTAVNPNTVVVLANGGVVRLAGWIDDVPAVLEGWLLGQAGGSATADLLFGRANPSGRLAETIPLRLADTPAYLAWPGENGHVTYSEGLFVGYRHYDARDMAVSFPFGHGLSYTTFDYADLRVTSDAGGLDVTVAVTNTGERTGHEVVQVYVAAPGRRARRPVRELKGFATVCLAPGETRSVTVRVARADLAHFDTAADTWLVEDADHRIDVGASSRDIRLSATVPVKGDAYAEQPDADSTVEVWLAHPVGGPAMEALLRRIQQSMGDAYPEEGSPRQRMVANMRLSQLAGLPIVPLGFDDVHELVETVRSAEGAGRQEGAGGQEDTGGEEGA</sequence>
<evidence type="ECO:0000256" key="6">
    <source>
        <dbReference type="RuleBase" id="RU361161"/>
    </source>
</evidence>
<keyword evidence="2 6" id="KW-0378">Hydrolase</keyword>
<dbReference type="PANTHER" id="PTHR42715:SF10">
    <property type="entry name" value="BETA-GLUCOSIDASE"/>
    <property type="match status" value="1"/>
</dbReference>
<comment type="similarity">
    <text evidence="1 6">Belongs to the glycosyl hydrolase 3 family.</text>
</comment>
<evidence type="ECO:0000256" key="7">
    <source>
        <dbReference type="SAM" id="MobiDB-lite"/>
    </source>
</evidence>
<organism evidence="9 10">
    <name type="scientific">Streptomyces boluensis</name>
    <dbReference type="NCBI Taxonomy" id="1775135"/>
    <lineage>
        <taxon>Bacteria</taxon>
        <taxon>Bacillati</taxon>
        <taxon>Actinomycetota</taxon>
        <taxon>Actinomycetes</taxon>
        <taxon>Kitasatosporales</taxon>
        <taxon>Streptomycetaceae</taxon>
        <taxon>Streptomyces</taxon>
    </lineage>
</organism>
<dbReference type="InterPro" id="IPR050288">
    <property type="entry name" value="Cellulose_deg_GH3"/>
</dbReference>
<comment type="caution">
    <text evidence="9">The sequence shown here is derived from an EMBL/GenBank/DDBJ whole genome shotgun (WGS) entry which is preliminary data.</text>
</comment>
<dbReference type="InterPro" id="IPR036881">
    <property type="entry name" value="Glyco_hydro_3_C_sf"/>
</dbReference>
<evidence type="ECO:0000256" key="5">
    <source>
        <dbReference type="ARBA" id="ARBA00074219"/>
    </source>
</evidence>
<dbReference type="InterPro" id="IPR026891">
    <property type="entry name" value="Fn3-like"/>
</dbReference>